<dbReference type="PANTHER" id="PTHR34580">
    <property type="match status" value="1"/>
</dbReference>
<dbReference type="Proteomes" id="UP001500630">
    <property type="component" value="Unassembled WGS sequence"/>
</dbReference>
<feature type="domain" description="WYL" evidence="2">
    <location>
        <begin position="154"/>
        <end position="218"/>
    </location>
</feature>
<dbReference type="Pfam" id="PF13280">
    <property type="entry name" value="WYL"/>
    <property type="match status" value="1"/>
</dbReference>
<keyword evidence="4" id="KW-1185">Reference proteome</keyword>
<dbReference type="PROSITE" id="PS52050">
    <property type="entry name" value="WYL"/>
    <property type="match status" value="1"/>
</dbReference>
<name>A0ABP6VL53_9ACTN</name>
<dbReference type="Pfam" id="PF08279">
    <property type="entry name" value="HTH_11"/>
    <property type="match status" value="1"/>
</dbReference>
<comment type="caution">
    <text evidence="3">The sequence shown here is derived from an EMBL/GenBank/DDBJ whole genome shotgun (WGS) entry which is preliminary data.</text>
</comment>
<evidence type="ECO:0000259" key="1">
    <source>
        <dbReference type="Pfam" id="PF08279"/>
    </source>
</evidence>
<reference evidence="4" key="1">
    <citation type="journal article" date="2019" name="Int. J. Syst. Evol. Microbiol.">
        <title>The Global Catalogue of Microorganisms (GCM) 10K type strain sequencing project: providing services to taxonomists for standard genome sequencing and annotation.</title>
        <authorList>
            <consortium name="The Broad Institute Genomics Platform"/>
            <consortium name="The Broad Institute Genome Sequencing Center for Infectious Disease"/>
            <person name="Wu L."/>
            <person name="Ma J."/>
        </authorList>
    </citation>
    <scope>NUCLEOTIDE SEQUENCE [LARGE SCALE GENOMIC DNA]</scope>
    <source>
        <strain evidence="4">JCM 17326</strain>
    </source>
</reference>
<accession>A0ABP6VL53</accession>
<dbReference type="InterPro" id="IPR026881">
    <property type="entry name" value="WYL_dom"/>
</dbReference>
<evidence type="ECO:0000313" key="4">
    <source>
        <dbReference type="Proteomes" id="UP001500630"/>
    </source>
</evidence>
<dbReference type="SUPFAM" id="SSF46785">
    <property type="entry name" value="Winged helix' DNA-binding domain"/>
    <property type="match status" value="1"/>
</dbReference>
<dbReference type="PANTHER" id="PTHR34580:SF3">
    <property type="entry name" value="PROTEIN PAFB"/>
    <property type="match status" value="1"/>
</dbReference>
<dbReference type="Gene3D" id="1.10.10.10">
    <property type="entry name" value="Winged helix-like DNA-binding domain superfamily/Winged helix DNA-binding domain"/>
    <property type="match status" value="1"/>
</dbReference>
<dbReference type="InterPro" id="IPR051534">
    <property type="entry name" value="CBASS_pafABC_assoc_protein"/>
</dbReference>
<dbReference type="InterPro" id="IPR036388">
    <property type="entry name" value="WH-like_DNA-bd_sf"/>
</dbReference>
<proteinExistence type="predicted"/>
<organism evidence="3 4">
    <name type="scientific">Nonomuraea rosea</name>
    <dbReference type="NCBI Taxonomy" id="638574"/>
    <lineage>
        <taxon>Bacteria</taxon>
        <taxon>Bacillati</taxon>
        <taxon>Actinomycetota</taxon>
        <taxon>Actinomycetes</taxon>
        <taxon>Streptosporangiales</taxon>
        <taxon>Streptosporangiaceae</taxon>
        <taxon>Nonomuraea</taxon>
    </lineage>
</organism>
<evidence type="ECO:0000313" key="3">
    <source>
        <dbReference type="EMBL" id="GAA3535820.1"/>
    </source>
</evidence>
<protein>
    <submittedName>
        <fullName evidence="3">WYL domain-containing protein</fullName>
    </submittedName>
</protein>
<evidence type="ECO:0000259" key="2">
    <source>
        <dbReference type="Pfam" id="PF13280"/>
    </source>
</evidence>
<feature type="domain" description="Helix-turn-helix type 11" evidence="1">
    <location>
        <begin position="24"/>
        <end position="72"/>
    </location>
</feature>
<dbReference type="InterPro" id="IPR036390">
    <property type="entry name" value="WH_DNA-bd_sf"/>
</dbReference>
<gene>
    <name evidence="3" type="ORF">GCM10022419_014370</name>
</gene>
<dbReference type="EMBL" id="BAABDQ010000002">
    <property type="protein sequence ID" value="GAA3535820.1"/>
    <property type="molecule type" value="Genomic_DNA"/>
</dbReference>
<sequence length="332" mass="35890">MFQEGDAVQPEMSPTARALLAFELVQGSPGITADRLAGKLGVSERAARRYVGILREAGIPIESVRGPYGGYRVGRGLRLPPLMFGTAEALGLVMAVLDGHHDASDATDPVGSALGKIVRALPEPVAAQMEAVRRTTAPAPDRAAARPDPETTIALVQACADQRRVRLGYRSEAGSEWDTEVDPWAVVVRHGRWYLLCRSCGADARRAYRIDRVRGVEVLDETFAPPPGLDPVAELERHLAVGWEYDTEVVIDAPLDAVARCLPRTLGLLEPLDAATTRLAGSTSNPIWYAEQLVLIRAPYRIVGCRELQEAAQTLGRRLLAAAGNLTPRPDI</sequence>
<dbReference type="InterPro" id="IPR013196">
    <property type="entry name" value="HTH_11"/>
</dbReference>